<keyword evidence="6 8" id="KW-1133">Transmembrane helix</keyword>
<dbReference type="GO" id="GO:0055085">
    <property type="term" value="P:transmembrane transport"/>
    <property type="evidence" value="ECO:0007669"/>
    <property type="project" value="InterPro"/>
</dbReference>
<comment type="similarity">
    <text evidence="2">Belongs to the binding-protein-dependent transport system permease family. CysTW subfamily.</text>
</comment>
<dbReference type="InterPro" id="IPR051789">
    <property type="entry name" value="Bact_Polyamine_Transport"/>
</dbReference>
<evidence type="ECO:0000256" key="5">
    <source>
        <dbReference type="ARBA" id="ARBA00022692"/>
    </source>
</evidence>
<dbReference type="GO" id="GO:0005886">
    <property type="term" value="C:plasma membrane"/>
    <property type="evidence" value="ECO:0007669"/>
    <property type="project" value="UniProtKB-SubCell"/>
</dbReference>
<keyword evidence="11" id="KW-1185">Reference proteome</keyword>
<evidence type="ECO:0000256" key="3">
    <source>
        <dbReference type="ARBA" id="ARBA00022448"/>
    </source>
</evidence>
<evidence type="ECO:0000256" key="6">
    <source>
        <dbReference type="ARBA" id="ARBA00022989"/>
    </source>
</evidence>
<dbReference type="EMBL" id="LAQL01000005">
    <property type="protein sequence ID" value="KLN61169.1"/>
    <property type="molecule type" value="Genomic_DNA"/>
</dbReference>
<dbReference type="PATRIC" id="fig|1489064.4.peg.2944"/>
<evidence type="ECO:0000256" key="2">
    <source>
        <dbReference type="ARBA" id="ARBA00007069"/>
    </source>
</evidence>
<feature type="domain" description="ABC transmembrane type-1" evidence="9">
    <location>
        <begin position="66"/>
        <end position="263"/>
    </location>
</feature>
<protein>
    <submittedName>
        <fullName evidence="10">Spermidine/putrescine ABC transporter permease</fullName>
    </submittedName>
</protein>
<dbReference type="OrthoDB" id="9808399at2"/>
<dbReference type="STRING" id="1489064.WH96_08390"/>
<evidence type="ECO:0000256" key="7">
    <source>
        <dbReference type="ARBA" id="ARBA00023136"/>
    </source>
</evidence>
<evidence type="ECO:0000313" key="11">
    <source>
        <dbReference type="Proteomes" id="UP000035444"/>
    </source>
</evidence>
<dbReference type="SUPFAM" id="SSF161098">
    <property type="entry name" value="MetI-like"/>
    <property type="match status" value="1"/>
</dbReference>
<dbReference type="CDD" id="cd06261">
    <property type="entry name" value="TM_PBP2"/>
    <property type="match status" value="1"/>
</dbReference>
<feature type="transmembrane region" description="Helical" evidence="8">
    <location>
        <begin position="12"/>
        <end position="34"/>
    </location>
</feature>
<dbReference type="PANTHER" id="PTHR43848">
    <property type="entry name" value="PUTRESCINE TRANSPORT SYSTEM PERMEASE PROTEIN POTI"/>
    <property type="match status" value="1"/>
</dbReference>
<evidence type="ECO:0000256" key="8">
    <source>
        <dbReference type="RuleBase" id="RU363032"/>
    </source>
</evidence>
<name>A0A0H2MF46_9PROT</name>
<dbReference type="InterPro" id="IPR000515">
    <property type="entry name" value="MetI-like"/>
</dbReference>
<keyword evidence="3 8" id="KW-0813">Transport</keyword>
<sequence length="295" mass="32554">MTSDLIQKYMVRFYIAMFFLYLFGPLILMGVTAFNSPTFPTAIPIDELTMKWFSVLANDKDMIKGIKNSLWIGLGVVCLAVPIGLAAALLMSQVHKKAQSIYYMIVVSPLLTPGVILGISTLVFWDRLGVWVDADYDSVFYSGIFLSVIGQSTFISAYCMLIFLSRLQRFDRTQEEAALDLGATNVQVFWKILIPFLRPAIGSAAFLAFLTSFENYNTTLFTIQAESTLTTVLAGKVRLGTNPSLSALAVVIVCITLVGAVTHEIYRRREMKREALAAEAAKRAADIADKGMAPV</sequence>
<dbReference type="PROSITE" id="PS50928">
    <property type="entry name" value="ABC_TM1"/>
    <property type="match status" value="1"/>
</dbReference>
<evidence type="ECO:0000259" key="9">
    <source>
        <dbReference type="PROSITE" id="PS50928"/>
    </source>
</evidence>
<keyword evidence="5 8" id="KW-0812">Transmembrane</keyword>
<dbReference type="Gene3D" id="1.10.3720.10">
    <property type="entry name" value="MetI-like"/>
    <property type="match status" value="1"/>
</dbReference>
<dbReference type="InterPro" id="IPR035906">
    <property type="entry name" value="MetI-like_sf"/>
</dbReference>
<dbReference type="RefSeq" id="WP_047763718.1">
    <property type="nucleotide sequence ID" value="NZ_LAQL01000005.1"/>
</dbReference>
<reference evidence="10 11" key="1">
    <citation type="submission" date="2015-03" db="EMBL/GenBank/DDBJ databases">
        <title>Genome Sequence of Kiloniella spongiae MEBiC09566, isolated from a marine sponge.</title>
        <authorList>
            <person name="Shao Z."/>
            <person name="Wang L."/>
            <person name="Li X."/>
        </authorList>
    </citation>
    <scope>NUCLEOTIDE SEQUENCE [LARGE SCALE GENOMIC DNA]</scope>
    <source>
        <strain evidence="10 11">MEBiC09566</strain>
    </source>
</reference>
<comment type="subcellular location">
    <subcellularLocation>
        <location evidence="1 8">Cell membrane</location>
        <topology evidence="1 8">Multi-pass membrane protein</topology>
    </subcellularLocation>
</comment>
<accession>A0A0H2MF46</accession>
<keyword evidence="7 8" id="KW-0472">Membrane</keyword>
<comment type="caution">
    <text evidence="10">The sequence shown here is derived from an EMBL/GenBank/DDBJ whole genome shotgun (WGS) entry which is preliminary data.</text>
</comment>
<feature type="transmembrane region" description="Helical" evidence="8">
    <location>
        <begin position="102"/>
        <end position="124"/>
    </location>
</feature>
<evidence type="ECO:0000256" key="4">
    <source>
        <dbReference type="ARBA" id="ARBA00022475"/>
    </source>
</evidence>
<gene>
    <name evidence="10" type="ORF">WH96_08390</name>
</gene>
<evidence type="ECO:0000313" key="10">
    <source>
        <dbReference type="EMBL" id="KLN61169.1"/>
    </source>
</evidence>
<feature type="transmembrane region" description="Helical" evidence="8">
    <location>
        <begin position="245"/>
        <end position="266"/>
    </location>
</feature>
<organism evidence="10 11">
    <name type="scientific">Kiloniella spongiae</name>
    <dbReference type="NCBI Taxonomy" id="1489064"/>
    <lineage>
        <taxon>Bacteria</taxon>
        <taxon>Pseudomonadati</taxon>
        <taxon>Pseudomonadota</taxon>
        <taxon>Alphaproteobacteria</taxon>
        <taxon>Rhodospirillales</taxon>
        <taxon>Kiloniellaceae</taxon>
        <taxon>Kiloniella</taxon>
    </lineage>
</organism>
<feature type="transmembrane region" description="Helical" evidence="8">
    <location>
        <begin position="70"/>
        <end position="90"/>
    </location>
</feature>
<keyword evidence="4" id="KW-1003">Cell membrane</keyword>
<proteinExistence type="inferred from homology"/>
<dbReference type="Pfam" id="PF00528">
    <property type="entry name" value="BPD_transp_1"/>
    <property type="match status" value="1"/>
</dbReference>
<dbReference type="AlphaFoldDB" id="A0A0H2MF46"/>
<feature type="transmembrane region" description="Helical" evidence="8">
    <location>
        <begin position="188"/>
        <end position="210"/>
    </location>
</feature>
<dbReference type="Proteomes" id="UP000035444">
    <property type="component" value="Unassembled WGS sequence"/>
</dbReference>
<evidence type="ECO:0000256" key="1">
    <source>
        <dbReference type="ARBA" id="ARBA00004651"/>
    </source>
</evidence>
<feature type="transmembrane region" description="Helical" evidence="8">
    <location>
        <begin position="144"/>
        <end position="167"/>
    </location>
</feature>
<dbReference type="PANTHER" id="PTHR43848:SF2">
    <property type="entry name" value="PUTRESCINE TRANSPORT SYSTEM PERMEASE PROTEIN POTI"/>
    <property type="match status" value="1"/>
</dbReference>